<reference evidence="11" key="1">
    <citation type="submission" date="2016-01" db="EMBL/GenBank/DDBJ databases">
        <authorList>
            <person name="Mitreva M."/>
            <person name="Pepin K.H."/>
            <person name="Mihindukulasuriya K.A."/>
            <person name="Fulton R."/>
            <person name="Fronick C."/>
            <person name="O'Laughlin M."/>
            <person name="Miner T."/>
            <person name="Herter B."/>
            <person name="Rosa B.A."/>
            <person name="Cordes M."/>
            <person name="Tomlinson C."/>
            <person name="Wollam A."/>
            <person name="Palsikar V.B."/>
            <person name="Mardis E.R."/>
            <person name="Wilson R.K."/>
        </authorList>
    </citation>
    <scope>NUCLEOTIDE SEQUENCE [LARGE SCALE GENOMIC DNA]</scope>
    <source>
        <strain evidence="11">KA00683</strain>
    </source>
</reference>
<evidence type="ECO:0000256" key="6">
    <source>
        <dbReference type="ARBA" id="ARBA00022833"/>
    </source>
</evidence>
<dbReference type="InterPro" id="IPR002125">
    <property type="entry name" value="CMP_dCMP_dom"/>
</dbReference>
<dbReference type="InterPro" id="IPR016192">
    <property type="entry name" value="APOBEC/CMP_deaminase_Zn-bd"/>
</dbReference>
<comment type="catalytic activity">
    <reaction evidence="7 8">
        <text>adenosine(34) in tRNA + H2O + H(+) = inosine(34) in tRNA + NH4(+)</text>
        <dbReference type="Rhea" id="RHEA:43168"/>
        <dbReference type="Rhea" id="RHEA-COMP:10373"/>
        <dbReference type="Rhea" id="RHEA-COMP:10374"/>
        <dbReference type="ChEBI" id="CHEBI:15377"/>
        <dbReference type="ChEBI" id="CHEBI:15378"/>
        <dbReference type="ChEBI" id="CHEBI:28938"/>
        <dbReference type="ChEBI" id="CHEBI:74411"/>
        <dbReference type="ChEBI" id="CHEBI:82852"/>
        <dbReference type="EC" id="3.5.4.33"/>
    </reaction>
</comment>
<feature type="active site" description="Proton donor" evidence="8">
    <location>
        <position position="60"/>
    </location>
</feature>
<organism evidence="10 11">
    <name type="scientific">Porphyromonas somerae</name>
    <dbReference type="NCBI Taxonomy" id="322095"/>
    <lineage>
        <taxon>Bacteria</taxon>
        <taxon>Pseudomonadati</taxon>
        <taxon>Bacteroidota</taxon>
        <taxon>Bacteroidia</taxon>
        <taxon>Bacteroidales</taxon>
        <taxon>Porphyromonadaceae</taxon>
        <taxon>Porphyromonas</taxon>
    </lineage>
</organism>
<feature type="binding site" evidence="8">
    <location>
        <position position="58"/>
    </location>
    <ligand>
        <name>Zn(2+)</name>
        <dbReference type="ChEBI" id="CHEBI:29105"/>
        <note>catalytic</note>
    </ligand>
</feature>
<protein>
    <recommendedName>
        <fullName evidence="8">tRNA-specific adenosine deaminase</fullName>
        <ecNumber evidence="8">3.5.4.33</ecNumber>
    </recommendedName>
</protein>
<sequence>MSTVLPYTDEYFMRQALAEAALAYEAGEVPIGAVVVCRGQIIARAHNEVERLSDPTAHAEVLAVTAATEYMGSKFLPDCQLYVTVEPCVMCAGALFWARLGEIIYGAGEEKFGYRHYAPDLFPRRAKIRGGLLADEARELMQRFFAARR</sequence>
<dbReference type="SUPFAM" id="SSF53927">
    <property type="entry name" value="Cytidine deaminase-like"/>
    <property type="match status" value="1"/>
</dbReference>
<evidence type="ECO:0000259" key="9">
    <source>
        <dbReference type="PROSITE" id="PS51747"/>
    </source>
</evidence>
<comment type="similarity">
    <text evidence="1">Belongs to the cytidine and deoxycytidylate deaminase family. ADAT2 subfamily.</text>
</comment>
<evidence type="ECO:0000256" key="3">
    <source>
        <dbReference type="ARBA" id="ARBA00022694"/>
    </source>
</evidence>
<dbReference type="RefSeq" id="WP_060935484.1">
    <property type="nucleotide sequence ID" value="NZ_KQ960446.1"/>
</dbReference>
<evidence type="ECO:0000256" key="7">
    <source>
        <dbReference type="ARBA" id="ARBA00048045"/>
    </source>
</evidence>
<keyword evidence="11" id="KW-1185">Reference proteome</keyword>
<accession>A0A134B7X2</accession>
<dbReference type="GO" id="GO:0002100">
    <property type="term" value="P:tRNA wobble adenosine to inosine editing"/>
    <property type="evidence" value="ECO:0007669"/>
    <property type="project" value="UniProtKB-UniRule"/>
</dbReference>
<dbReference type="EMBL" id="LSDK01000080">
    <property type="protein sequence ID" value="KXB76037.1"/>
    <property type="molecule type" value="Genomic_DNA"/>
</dbReference>
<dbReference type="Proteomes" id="UP000070224">
    <property type="component" value="Unassembled WGS sequence"/>
</dbReference>
<dbReference type="OrthoDB" id="9802676at2"/>
<dbReference type="HAMAP" id="MF_00972">
    <property type="entry name" value="tRNA_aden_deaminase"/>
    <property type="match status" value="1"/>
</dbReference>
<dbReference type="STRING" id="322095.HMPREF3185_01199"/>
<feature type="domain" description="CMP/dCMP-type deaminase" evidence="9">
    <location>
        <begin position="7"/>
        <end position="125"/>
    </location>
</feature>
<evidence type="ECO:0000256" key="1">
    <source>
        <dbReference type="ARBA" id="ARBA00010669"/>
    </source>
</evidence>
<evidence type="ECO:0000256" key="5">
    <source>
        <dbReference type="ARBA" id="ARBA00022801"/>
    </source>
</evidence>
<name>A0A134B7X2_9PORP</name>
<dbReference type="GO" id="GO:0052717">
    <property type="term" value="F:tRNA-specific adenosine-34 deaminase activity"/>
    <property type="evidence" value="ECO:0007669"/>
    <property type="project" value="UniProtKB-UniRule"/>
</dbReference>
<dbReference type="Gene3D" id="3.40.140.10">
    <property type="entry name" value="Cytidine Deaminase, domain 2"/>
    <property type="match status" value="1"/>
</dbReference>
<evidence type="ECO:0000313" key="10">
    <source>
        <dbReference type="EMBL" id="KXB76037.1"/>
    </source>
</evidence>
<dbReference type="InterPro" id="IPR028883">
    <property type="entry name" value="tRNA_aden_deaminase"/>
</dbReference>
<evidence type="ECO:0000256" key="8">
    <source>
        <dbReference type="HAMAP-Rule" id="MF_00972"/>
    </source>
</evidence>
<dbReference type="AlphaFoldDB" id="A0A134B7X2"/>
<keyword evidence="6 8" id="KW-0862">Zinc</keyword>
<evidence type="ECO:0000313" key="11">
    <source>
        <dbReference type="Proteomes" id="UP000070224"/>
    </source>
</evidence>
<proteinExistence type="inferred from homology"/>
<dbReference type="InterPro" id="IPR016193">
    <property type="entry name" value="Cytidine_deaminase-like"/>
</dbReference>
<comment type="function">
    <text evidence="8">Catalyzes the deamination of adenosine to inosine at the wobble position 34 of tRNA(Arg2).</text>
</comment>
<comment type="caution">
    <text evidence="10">The sequence shown here is derived from an EMBL/GenBank/DDBJ whole genome shotgun (WGS) entry which is preliminary data.</text>
</comment>
<gene>
    <name evidence="8" type="primary">tadA</name>
    <name evidence="10" type="ORF">HMPREF3185_01199</name>
</gene>
<dbReference type="PANTHER" id="PTHR11079">
    <property type="entry name" value="CYTOSINE DEAMINASE FAMILY MEMBER"/>
    <property type="match status" value="1"/>
</dbReference>
<comment type="subunit">
    <text evidence="2 8">Homodimer.</text>
</comment>
<keyword evidence="3 8" id="KW-0819">tRNA processing</keyword>
<evidence type="ECO:0000256" key="4">
    <source>
        <dbReference type="ARBA" id="ARBA00022723"/>
    </source>
</evidence>
<dbReference type="EC" id="3.5.4.33" evidence="8"/>
<dbReference type="PATRIC" id="fig|322095.3.peg.1184"/>
<comment type="cofactor">
    <cofactor evidence="8">
        <name>Zn(2+)</name>
        <dbReference type="ChEBI" id="CHEBI:29105"/>
    </cofactor>
    <text evidence="8">Binds 1 zinc ion per subunit.</text>
</comment>
<dbReference type="GO" id="GO:0008270">
    <property type="term" value="F:zinc ion binding"/>
    <property type="evidence" value="ECO:0007669"/>
    <property type="project" value="UniProtKB-UniRule"/>
</dbReference>
<feature type="binding site" evidence="8">
    <location>
        <position position="88"/>
    </location>
    <ligand>
        <name>Zn(2+)</name>
        <dbReference type="ChEBI" id="CHEBI:29105"/>
        <note>catalytic</note>
    </ligand>
</feature>
<dbReference type="Pfam" id="PF14437">
    <property type="entry name" value="MafB19-deam"/>
    <property type="match status" value="1"/>
</dbReference>
<keyword evidence="5 8" id="KW-0378">Hydrolase</keyword>
<keyword evidence="4 8" id="KW-0479">Metal-binding</keyword>
<feature type="binding site" evidence="8">
    <location>
        <position position="91"/>
    </location>
    <ligand>
        <name>Zn(2+)</name>
        <dbReference type="ChEBI" id="CHEBI:29105"/>
        <note>catalytic</note>
    </ligand>
</feature>
<dbReference type="PANTHER" id="PTHR11079:SF202">
    <property type="entry name" value="TRNA-SPECIFIC ADENOSINE DEAMINASE"/>
    <property type="match status" value="1"/>
</dbReference>
<dbReference type="CDD" id="cd01285">
    <property type="entry name" value="nucleoside_deaminase"/>
    <property type="match status" value="1"/>
</dbReference>
<dbReference type="InterPro" id="IPR058535">
    <property type="entry name" value="MafB19-deam"/>
</dbReference>
<evidence type="ECO:0000256" key="2">
    <source>
        <dbReference type="ARBA" id="ARBA00011738"/>
    </source>
</evidence>
<dbReference type="PROSITE" id="PS51747">
    <property type="entry name" value="CYT_DCMP_DEAMINASES_2"/>
    <property type="match status" value="1"/>
</dbReference>
<dbReference type="PROSITE" id="PS00903">
    <property type="entry name" value="CYT_DCMP_DEAMINASES_1"/>
    <property type="match status" value="1"/>
</dbReference>